<sequence>MSHLSKIKTKMTNTDTLQETLNDFNILYTIQSNKNTDKPSLILNNNFSGTKHISAEFIWTNNNYELVADSPTWQDKRFLEHWQNKVYQKYACNTIIKEGVKAGFTNNSIDFSKNNDGTIKLVLKKWSE</sequence>
<name>A0A1G4NUG5_9FLOR</name>
<dbReference type="AlphaFoldDB" id="A0A1G4NUG5"/>
<dbReference type="Pfam" id="PF06868">
    <property type="entry name" value="DUF1257"/>
    <property type="match status" value="1"/>
</dbReference>
<accession>A0A1G4NUG5</accession>
<comment type="similarity">
    <text evidence="2">Belongs to the ycf35 family.</text>
</comment>
<dbReference type="GeneID" id="30000685"/>
<dbReference type="RefSeq" id="YP_009314021.1">
    <property type="nucleotide sequence ID" value="NC_031660.1"/>
</dbReference>
<evidence type="ECO:0000256" key="2">
    <source>
        <dbReference type="ARBA" id="ARBA00009068"/>
    </source>
</evidence>
<keyword evidence="5" id="KW-0150">Chloroplast</keyword>
<keyword evidence="4 5" id="KW-0934">Plastid</keyword>
<evidence type="ECO:0000256" key="4">
    <source>
        <dbReference type="ARBA" id="ARBA00022640"/>
    </source>
</evidence>
<dbReference type="PANTHER" id="PTHR39638:SF2">
    <property type="entry name" value="YCF35"/>
    <property type="match status" value="1"/>
</dbReference>
<dbReference type="EMBL" id="LT622868">
    <property type="protein sequence ID" value="SCW22275.1"/>
    <property type="molecule type" value="Genomic_DNA"/>
</dbReference>
<evidence type="ECO:0000313" key="5">
    <source>
        <dbReference type="EMBL" id="SCW22275.1"/>
    </source>
</evidence>
<comment type="subcellular location">
    <subcellularLocation>
        <location evidence="1">Plastid</location>
    </subcellularLocation>
</comment>
<reference evidence="5" key="2">
    <citation type="submission" date="2016-10" db="EMBL/GenBank/DDBJ databases">
        <authorList>
            <person name="de Groot N.N."/>
        </authorList>
    </citation>
    <scope>NUCLEOTIDE SEQUENCE</scope>
    <source>
        <strain evidence="5">J.0158</strain>
    </source>
</reference>
<evidence type="ECO:0000256" key="1">
    <source>
        <dbReference type="ARBA" id="ARBA00004474"/>
    </source>
</evidence>
<dbReference type="InterPro" id="IPR009666">
    <property type="entry name" value="Uncharacterised_Ycf35"/>
</dbReference>
<geneLocation type="chloroplast" evidence="5"/>
<dbReference type="GO" id="GO:0009536">
    <property type="term" value="C:plastid"/>
    <property type="evidence" value="ECO:0007669"/>
    <property type="project" value="UniProtKB-SubCell"/>
</dbReference>
<reference evidence="5" key="1">
    <citation type="submission" date="2016-10" db="EMBL/GenBank/DDBJ databases">
        <title>Chloroplast genomes as a tool to resolve red algal phylogenies: a case study in the Nemaliales.</title>
        <authorList>
            <person name="Costa J.F."/>
            <person name="Lin S.M."/>
            <person name="Macaya E.C."/>
            <person name="Fernandez-Garcia C."/>
            <person name="Verbruggen H."/>
        </authorList>
    </citation>
    <scope>NUCLEOTIDE SEQUENCE</scope>
    <source>
        <strain evidence="5">J.0158</strain>
    </source>
</reference>
<dbReference type="PANTHER" id="PTHR39638">
    <property type="entry name" value="YCF35"/>
    <property type="match status" value="1"/>
</dbReference>
<protein>
    <recommendedName>
        <fullName evidence="3">Uncharacterized protein ycf35</fullName>
    </recommendedName>
</protein>
<evidence type="ECO:0000256" key="3">
    <source>
        <dbReference type="ARBA" id="ARBA00021585"/>
    </source>
</evidence>
<proteinExistence type="inferred from homology"/>
<gene>
    <name evidence="5" type="primary">ycf35</name>
    <name evidence="5" type="ORF">J0158_14</name>
</gene>
<organism evidence="5">
    <name type="scientific">Izziella formosana</name>
    <dbReference type="NCBI Taxonomy" id="1653389"/>
    <lineage>
        <taxon>Eukaryota</taxon>
        <taxon>Rhodophyta</taxon>
        <taxon>Florideophyceae</taxon>
        <taxon>Nemaliophycidae</taxon>
        <taxon>Nemaliales</taxon>
        <taxon>Liagoraceae</taxon>
        <taxon>Izziella</taxon>
    </lineage>
</organism>